<dbReference type="InterPro" id="IPR001810">
    <property type="entry name" value="F-box_dom"/>
</dbReference>
<evidence type="ECO:0000313" key="3">
    <source>
        <dbReference type="EMBL" id="EJT47288.1"/>
    </source>
</evidence>
<dbReference type="VEuPathDB" id="FungiDB:A1Q1_03917"/>
<dbReference type="EMBL" id="ALBS01000258">
    <property type="protein sequence ID" value="EJT47288.1"/>
    <property type="molecule type" value="Genomic_DNA"/>
</dbReference>
<dbReference type="PROSITE" id="PS50181">
    <property type="entry name" value="FBOX"/>
    <property type="match status" value="1"/>
</dbReference>
<reference evidence="3 4" key="1">
    <citation type="journal article" date="2012" name="Eukaryot. Cell">
        <title>Draft genome sequence of CBS 2479, the standard type strain of Trichosporon asahii.</title>
        <authorList>
            <person name="Yang R.Y."/>
            <person name="Li H.T."/>
            <person name="Zhu H."/>
            <person name="Zhou G.P."/>
            <person name="Wang M."/>
            <person name="Wang L."/>
        </authorList>
    </citation>
    <scope>NUCLEOTIDE SEQUENCE [LARGE SCALE GENOMIC DNA]</scope>
    <source>
        <strain evidence="4">ATCC 90039 / CBS 2479 / JCM 2466 / KCTC 7840 / NCYC 2677 / UAMH 7654</strain>
    </source>
</reference>
<dbReference type="SUPFAM" id="SSF81383">
    <property type="entry name" value="F-box domain"/>
    <property type="match status" value="1"/>
</dbReference>
<sequence length="385" mass="43425">MTSSQGVHDAGFTALPPELIIAIASHLPRPDLARLSRVSSFYRSVCVKRLYMEVEDHVIVWPEHGIVHLRPPLNNPDYAKHVRCLQVSARPEGCCRLPPFTLPHLDVLRVQFGSQYHIYGDGAPEFASEDAYTPRTLVMELPNDPYYSDFPMSYLTSRMKSTQLVLLLRNFGFADAAVSNFTPRCTRTVTIVVLLRGRQCTLERLVTALMSICLRLANQDCTPFQYHQLQHVRFVIGGMTLSRACYDQLLRSLLKHIKRYSYYTGPDVPAQYTAPESASTTASDAPKLQHGPSGDDTPYDYADRSQRPPPTIEILSMDEYLSLGSSRYVLSEDDLKDHREQVTEHVFDDAGAVAKIKKQVEEYQHVGMIMRPMESDLSGPDGNDD</sequence>
<dbReference type="AlphaFoldDB" id="J5QGV5"/>
<proteinExistence type="predicted"/>
<dbReference type="HOGENOM" id="CLU_718024_0_0_1"/>
<feature type="region of interest" description="Disordered" evidence="1">
    <location>
        <begin position="273"/>
        <end position="310"/>
    </location>
</feature>
<dbReference type="KEGG" id="tasa:A1Q1_03917"/>
<gene>
    <name evidence="3" type="ORF">A1Q1_03917</name>
</gene>
<dbReference type="InterPro" id="IPR036047">
    <property type="entry name" value="F-box-like_dom_sf"/>
</dbReference>
<feature type="compositionally biased region" description="Polar residues" evidence="1">
    <location>
        <begin position="274"/>
        <end position="283"/>
    </location>
</feature>
<evidence type="ECO:0000259" key="2">
    <source>
        <dbReference type="PROSITE" id="PS50181"/>
    </source>
</evidence>
<dbReference type="GeneID" id="25987430"/>
<dbReference type="Pfam" id="PF12937">
    <property type="entry name" value="F-box-like"/>
    <property type="match status" value="1"/>
</dbReference>
<dbReference type="Proteomes" id="UP000002748">
    <property type="component" value="Unassembled WGS sequence"/>
</dbReference>
<dbReference type="OrthoDB" id="5319930at2759"/>
<dbReference type="RefSeq" id="XP_014177817.1">
    <property type="nucleotide sequence ID" value="XM_014322342.1"/>
</dbReference>
<dbReference type="CDD" id="cd09917">
    <property type="entry name" value="F-box_SF"/>
    <property type="match status" value="1"/>
</dbReference>
<dbReference type="Gene3D" id="1.20.1280.50">
    <property type="match status" value="1"/>
</dbReference>
<comment type="caution">
    <text evidence="3">The sequence shown here is derived from an EMBL/GenBank/DDBJ whole genome shotgun (WGS) entry which is preliminary data.</text>
</comment>
<protein>
    <recommendedName>
        <fullName evidence="2">F-box domain-containing protein</fullName>
    </recommendedName>
</protein>
<organism evidence="3 4">
    <name type="scientific">Trichosporon asahii var. asahii (strain ATCC 90039 / CBS 2479 / JCM 2466 / KCTC 7840 / NBRC 103889/ NCYC 2677 / UAMH 7654)</name>
    <name type="common">Yeast</name>
    <dbReference type="NCBI Taxonomy" id="1186058"/>
    <lineage>
        <taxon>Eukaryota</taxon>
        <taxon>Fungi</taxon>
        <taxon>Dikarya</taxon>
        <taxon>Basidiomycota</taxon>
        <taxon>Agaricomycotina</taxon>
        <taxon>Tremellomycetes</taxon>
        <taxon>Trichosporonales</taxon>
        <taxon>Trichosporonaceae</taxon>
        <taxon>Trichosporon</taxon>
    </lineage>
</organism>
<name>J5QGV5_TRIAS</name>
<evidence type="ECO:0000256" key="1">
    <source>
        <dbReference type="SAM" id="MobiDB-lite"/>
    </source>
</evidence>
<feature type="domain" description="F-box" evidence="2">
    <location>
        <begin position="9"/>
        <end position="54"/>
    </location>
</feature>
<accession>J5QGV5</accession>
<evidence type="ECO:0000313" key="4">
    <source>
        <dbReference type="Proteomes" id="UP000002748"/>
    </source>
</evidence>